<dbReference type="PANTHER" id="PTHR32114">
    <property type="entry name" value="ABC TRANSPORTER ABCH.3"/>
    <property type="match status" value="1"/>
</dbReference>
<feature type="coiled-coil region" evidence="1">
    <location>
        <begin position="478"/>
        <end position="550"/>
    </location>
</feature>
<dbReference type="GO" id="GO:0004527">
    <property type="term" value="F:exonuclease activity"/>
    <property type="evidence" value="ECO:0007669"/>
    <property type="project" value="UniProtKB-KW"/>
</dbReference>
<proteinExistence type="predicted"/>
<protein>
    <submittedName>
        <fullName evidence="2">Exonuclease SbcC</fullName>
    </submittedName>
</protein>
<dbReference type="SUPFAM" id="SSF52540">
    <property type="entry name" value="P-loop containing nucleoside triphosphate hydrolases"/>
    <property type="match status" value="2"/>
</dbReference>
<dbReference type="Gene3D" id="3.40.50.300">
    <property type="entry name" value="P-loop containing nucleotide triphosphate hydrolases"/>
    <property type="match status" value="2"/>
</dbReference>
<keyword evidence="3" id="KW-1185">Reference proteome</keyword>
<organism evidence="2 3">
    <name type="scientific">Paraburkholderia atlantica</name>
    <dbReference type="NCBI Taxonomy" id="2654982"/>
    <lineage>
        <taxon>Bacteria</taxon>
        <taxon>Pseudomonadati</taxon>
        <taxon>Pseudomonadota</taxon>
        <taxon>Betaproteobacteria</taxon>
        <taxon>Burkholderiales</taxon>
        <taxon>Burkholderiaceae</taxon>
        <taxon>Paraburkholderia</taxon>
    </lineage>
</organism>
<keyword evidence="2" id="KW-0540">Nuclease</keyword>
<evidence type="ECO:0000313" key="2">
    <source>
        <dbReference type="EMBL" id="MBB5428723.1"/>
    </source>
</evidence>
<dbReference type="AlphaFoldDB" id="A0A7W8VAB7"/>
<keyword evidence="2" id="KW-0269">Exonuclease</keyword>
<dbReference type="InterPro" id="IPR027417">
    <property type="entry name" value="P-loop_NTPase"/>
</dbReference>
<keyword evidence="2" id="KW-0378">Hydrolase</keyword>
<evidence type="ECO:0000313" key="3">
    <source>
        <dbReference type="Proteomes" id="UP000592780"/>
    </source>
</evidence>
<evidence type="ECO:0000256" key="1">
    <source>
        <dbReference type="SAM" id="Coils"/>
    </source>
</evidence>
<sequence length="790" mass="85824">MVAIGLSVRCAASGGSDMRPLKLTLTGFIGVRDGMKRDTVTLDLESLPAGLIALTGPNGAGKSTIMDNLHPYRIMPSRAAKVSVDAFSYWDHVYGAHALKEFEWEHGGVRYRSSFAFRKPGKTGKAEYYLAWRNADGNWQPMQTGDGTVSDGKAETYDLCVESVCGSLESFFTSVFSAQNRRPLASYGATEIKALLAELLHIDDLRTLSAKAADVAKVLGRALDTTQQQLVALGSKRDRVAQIDQAIASDAQSVTATRESRETLNAKVATLTDQRAVLAARQTANAGAQARLRELGTRRSQISSAMQVLVTDASADERRLNQRRASLRTSIAEHNAVISQRDAILGAAAARDTAQARIASEEARVEPIQREISALEEKQLALTAATSRLNGLESEGTSKMTLLKSLEQQASVISTVPCAGHEMHNTCPLLAQARQADVQVQEHRISLTNLRATFRAKRDEVALLTPQVQHLEGRRAELKAVNDAIAAARRDLQKAVDLAARKPLLDAATGGLGKASEELAALETEEATLRARREAQQARLSEEAKELDAEVARLGVDDVTGAIADIDRQLTQCREAITAADARIESLIRSQTTREVERQAIAKELAGFDATQSRANRISDEIAQWKLLARGLGNEGVIALTIDDAGPALTKMVNDLLLACYGMRFTVEIQTQRALASGELREGFEILVHDADHDSTKAVTVMSGGQKVWINECLTRGIALYLASNAGQPYQTLFSDESDGPLDPQRKLQFMRMKREVLRQGGYEREFFISQTPDLVAEADAVIDVEALAA</sequence>
<comment type="caution">
    <text evidence="2">The sequence shown here is derived from an EMBL/GenBank/DDBJ whole genome shotgun (WGS) entry which is preliminary data.</text>
</comment>
<keyword evidence="1" id="KW-0175">Coiled coil</keyword>
<accession>A0A7W8VAB7</accession>
<gene>
    <name evidence="2" type="ORF">HDG40_006918</name>
</gene>
<dbReference type="Proteomes" id="UP000592780">
    <property type="component" value="Unassembled WGS sequence"/>
</dbReference>
<feature type="coiled-coil region" evidence="1">
    <location>
        <begin position="358"/>
        <end position="395"/>
    </location>
</feature>
<name>A0A7W8VAB7_PARAM</name>
<dbReference type="PANTHER" id="PTHR32114:SF2">
    <property type="entry name" value="ABC TRANSPORTER ABCH.3"/>
    <property type="match status" value="1"/>
</dbReference>
<reference evidence="2 3" key="1">
    <citation type="submission" date="2020-08" db="EMBL/GenBank/DDBJ databases">
        <title>Genomic Encyclopedia of Type Strains, Phase IV (KMG-V): Genome sequencing to study the core and pangenomes of soil and plant-associated prokaryotes.</title>
        <authorList>
            <person name="Whitman W."/>
        </authorList>
    </citation>
    <scope>NUCLEOTIDE SEQUENCE [LARGE SCALE GENOMIC DNA]</scope>
    <source>
        <strain evidence="2 3">JPY158</strain>
    </source>
</reference>
<dbReference type="EMBL" id="JACHDD010000015">
    <property type="protein sequence ID" value="MBB5428723.1"/>
    <property type="molecule type" value="Genomic_DNA"/>
</dbReference>